<dbReference type="SUPFAM" id="SSF90123">
    <property type="entry name" value="ABC transporter transmembrane region"/>
    <property type="match status" value="1"/>
</dbReference>
<dbReference type="SMART" id="SM00382">
    <property type="entry name" value="AAA"/>
    <property type="match status" value="1"/>
</dbReference>
<evidence type="ECO:0000256" key="5">
    <source>
        <dbReference type="ARBA" id="ARBA00022989"/>
    </source>
</evidence>
<evidence type="ECO:0000256" key="3">
    <source>
        <dbReference type="ARBA" id="ARBA00022741"/>
    </source>
</evidence>
<dbReference type="PANTHER" id="PTHR43394">
    <property type="entry name" value="ATP-DEPENDENT PERMEASE MDL1, MITOCHONDRIAL"/>
    <property type="match status" value="1"/>
</dbReference>
<dbReference type="SUPFAM" id="SSF52540">
    <property type="entry name" value="P-loop containing nucleoside triphosphate hydrolases"/>
    <property type="match status" value="1"/>
</dbReference>
<dbReference type="InterPro" id="IPR003439">
    <property type="entry name" value="ABC_transporter-like_ATP-bd"/>
</dbReference>
<protein>
    <submittedName>
        <fullName evidence="10">ABC-type multidrug transport system fused ATPase/permease subunit</fullName>
    </submittedName>
</protein>
<feature type="domain" description="ABC transporter" evidence="8">
    <location>
        <begin position="338"/>
        <end position="570"/>
    </location>
</feature>
<feature type="transmembrane region" description="Helical" evidence="7">
    <location>
        <begin position="166"/>
        <end position="189"/>
    </location>
</feature>
<feature type="transmembrane region" description="Helical" evidence="7">
    <location>
        <begin position="252"/>
        <end position="274"/>
    </location>
</feature>
<dbReference type="Proteomes" id="UP000749311">
    <property type="component" value="Unassembled WGS sequence"/>
</dbReference>
<dbReference type="PROSITE" id="PS50929">
    <property type="entry name" value="ABC_TM1F"/>
    <property type="match status" value="1"/>
</dbReference>
<dbReference type="PANTHER" id="PTHR43394:SF1">
    <property type="entry name" value="ATP-BINDING CASSETTE SUB-FAMILY B MEMBER 10, MITOCHONDRIAL"/>
    <property type="match status" value="1"/>
</dbReference>
<dbReference type="InterPro" id="IPR039421">
    <property type="entry name" value="Type_1_exporter"/>
</dbReference>
<name>A0ABX0SIG3_9ACTN</name>
<organism evidence="10 11">
    <name type="scientific">Brooklawnia cerclae</name>
    <dbReference type="NCBI Taxonomy" id="349934"/>
    <lineage>
        <taxon>Bacteria</taxon>
        <taxon>Bacillati</taxon>
        <taxon>Actinomycetota</taxon>
        <taxon>Actinomycetes</taxon>
        <taxon>Propionibacteriales</taxon>
        <taxon>Propionibacteriaceae</taxon>
        <taxon>Brooklawnia</taxon>
    </lineage>
</organism>
<keyword evidence="5 7" id="KW-1133">Transmembrane helix</keyword>
<evidence type="ECO:0000313" key="10">
    <source>
        <dbReference type="EMBL" id="NIH57766.1"/>
    </source>
</evidence>
<keyword evidence="3" id="KW-0547">Nucleotide-binding</keyword>
<gene>
    <name evidence="10" type="ORF">FB473_002411</name>
</gene>
<evidence type="ECO:0000256" key="1">
    <source>
        <dbReference type="ARBA" id="ARBA00004651"/>
    </source>
</evidence>
<dbReference type="Pfam" id="PF00664">
    <property type="entry name" value="ABC_membrane"/>
    <property type="match status" value="1"/>
</dbReference>
<sequence>MSSRASGRIALTRWLVGHTRNLLPPLWGSVIARVLGQLLGVALFVVAADALTRAATGQTVPILPLVAGLAGISLVKALLRYLEHYAGHWVAFTALQRLRELFVDRLVPQAPAATQGRAGAELTERGTRDIDRIEVFFAHTLPPAVAAVVVPAVALVWLGVGVDARLALVLAPFILGVLVAPFAAGHATWRAARRVAARRGQIAAHLGDDVQGIREVLAFDASSRRLAEIDQLDRTLRDTRSRAGVGEGARRGVSVVLQGVSLVAVLAVAAASGLPVSHTVTALAVGVALWGPARGVDDFVSGLDAAFAATARVRQIVDAAPVVGDPPDPVPLGTGSAISLSDVTFSYPDSGEPALADVSLEIAEHAWTYVVGVSGSGKSTLAGLVLRGWDPGSGVVRVGGTDIRTVALDALRSRVALVSQRPTLLSGTLADNLRLADPDADKARLHAALETVGLDDWVASLPKGLETPVTERGLGVSGGQLQRLALARALVADPGVLILDEALSQLDADTAVLVRTRLAARAGGLTIVEITHRADLIGDEAPVVVLDAGRLAQSGRAGDLRAAEGPFTRLE</sequence>
<keyword evidence="6 7" id="KW-0472">Membrane</keyword>
<dbReference type="InterPro" id="IPR003593">
    <property type="entry name" value="AAA+_ATPase"/>
</dbReference>
<evidence type="ECO:0000313" key="11">
    <source>
        <dbReference type="Proteomes" id="UP000749311"/>
    </source>
</evidence>
<dbReference type="PROSITE" id="PS50893">
    <property type="entry name" value="ABC_TRANSPORTER_2"/>
    <property type="match status" value="1"/>
</dbReference>
<keyword evidence="2 7" id="KW-0812">Transmembrane</keyword>
<proteinExistence type="predicted"/>
<keyword evidence="4" id="KW-0067">ATP-binding</keyword>
<keyword evidence="11" id="KW-1185">Reference proteome</keyword>
<dbReference type="Pfam" id="PF00005">
    <property type="entry name" value="ABC_tran"/>
    <property type="match status" value="1"/>
</dbReference>
<dbReference type="InterPro" id="IPR017871">
    <property type="entry name" value="ABC_transporter-like_CS"/>
</dbReference>
<dbReference type="InterPro" id="IPR027417">
    <property type="entry name" value="P-loop_NTPase"/>
</dbReference>
<evidence type="ECO:0000259" key="9">
    <source>
        <dbReference type="PROSITE" id="PS50929"/>
    </source>
</evidence>
<comment type="caution">
    <text evidence="10">The sequence shown here is derived from an EMBL/GenBank/DDBJ whole genome shotgun (WGS) entry which is preliminary data.</text>
</comment>
<reference evidence="10 11" key="1">
    <citation type="submission" date="2020-02" db="EMBL/GenBank/DDBJ databases">
        <title>Sequencing the genomes of 1000 actinobacteria strains.</title>
        <authorList>
            <person name="Klenk H.-P."/>
        </authorList>
    </citation>
    <scope>NUCLEOTIDE SEQUENCE [LARGE SCALE GENOMIC DNA]</scope>
    <source>
        <strain evidence="10 11">DSM 19609</strain>
    </source>
</reference>
<evidence type="ECO:0000259" key="8">
    <source>
        <dbReference type="PROSITE" id="PS50893"/>
    </source>
</evidence>
<feature type="transmembrane region" description="Helical" evidence="7">
    <location>
        <begin position="30"/>
        <end position="48"/>
    </location>
</feature>
<comment type="subcellular location">
    <subcellularLocation>
        <location evidence="1">Cell membrane</location>
        <topology evidence="1">Multi-pass membrane protein</topology>
    </subcellularLocation>
</comment>
<feature type="transmembrane region" description="Helical" evidence="7">
    <location>
        <begin position="135"/>
        <end position="160"/>
    </location>
</feature>
<evidence type="ECO:0000256" key="2">
    <source>
        <dbReference type="ARBA" id="ARBA00022692"/>
    </source>
</evidence>
<dbReference type="EMBL" id="JAAMOZ010000001">
    <property type="protein sequence ID" value="NIH57766.1"/>
    <property type="molecule type" value="Genomic_DNA"/>
</dbReference>
<evidence type="ECO:0000256" key="7">
    <source>
        <dbReference type="SAM" id="Phobius"/>
    </source>
</evidence>
<evidence type="ECO:0000256" key="4">
    <source>
        <dbReference type="ARBA" id="ARBA00022840"/>
    </source>
</evidence>
<dbReference type="RefSeq" id="WP_167168010.1">
    <property type="nucleotide sequence ID" value="NZ_BAAAOO010000007.1"/>
</dbReference>
<evidence type="ECO:0000256" key="6">
    <source>
        <dbReference type="ARBA" id="ARBA00023136"/>
    </source>
</evidence>
<dbReference type="InterPro" id="IPR036640">
    <property type="entry name" value="ABC1_TM_sf"/>
</dbReference>
<dbReference type="Gene3D" id="3.40.50.300">
    <property type="entry name" value="P-loop containing nucleotide triphosphate hydrolases"/>
    <property type="match status" value="1"/>
</dbReference>
<dbReference type="InterPro" id="IPR011527">
    <property type="entry name" value="ABC1_TM_dom"/>
</dbReference>
<dbReference type="PROSITE" id="PS00211">
    <property type="entry name" value="ABC_TRANSPORTER_1"/>
    <property type="match status" value="1"/>
</dbReference>
<feature type="domain" description="ABC transmembrane type-1" evidence="9">
    <location>
        <begin position="27"/>
        <end position="270"/>
    </location>
</feature>
<dbReference type="Gene3D" id="1.20.1560.10">
    <property type="entry name" value="ABC transporter type 1, transmembrane domain"/>
    <property type="match status" value="1"/>
</dbReference>
<feature type="transmembrane region" description="Helical" evidence="7">
    <location>
        <begin position="60"/>
        <end position="79"/>
    </location>
</feature>
<accession>A0ABX0SIG3</accession>